<evidence type="ECO:0000313" key="5">
    <source>
        <dbReference type="EMBL" id="CAH3029379.1"/>
    </source>
</evidence>
<reference evidence="5 6" key="1">
    <citation type="submission" date="2022-05" db="EMBL/GenBank/DDBJ databases">
        <authorList>
            <consortium name="Genoscope - CEA"/>
            <person name="William W."/>
        </authorList>
    </citation>
    <scope>NUCLEOTIDE SEQUENCE [LARGE SCALE GENOMIC DNA]</scope>
</reference>
<dbReference type="InterPro" id="IPR045860">
    <property type="entry name" value="Snake_toxin-like_sf"/>
</dbReference>
<feature type="compositionally biased region" description="Acidic residues" evidence="3">
    <location>
        <begin position="272"/>
        <end position="303"/>
    </location>
</feature>
<dbReference type="Pfam" id="PF00431">
    <property type="entry name" value="CUB"/>
    <property type="match status" value="1"/>
</dbReference>
<protein>
    <recommendedName>
        <fullName evidence="4">CUB domain-containing protein</fullName>
    </recommendedName>
</protein>
<evidence type="ECO:0000256" key="3">
    <source>
        <dbReference type="SAM" id="MobiDB-lite"/>
    </source>
</evidence>
<feature type="region of interest" description="Disordered" evidence="3">
    <location>
        <begin position="240"/>
        <end position="304"/>
    </location>
</feature>
<dbReference type="Proteomes" id="UP001159427">
    <property type="component" value="Unassembled WGS sequence"/>
</dbReference>
<dbReference type="SUPFAM" id="SSF49854">
    <property type="entry name" value="Spermadhesin, CUB domain"/>
    <property type="match status" value="1"/>
</dbReference>
<dbReference type="Gene3D" id="2.60.120.290">
    <property type="entry name" value="Spermadhesin, CUB domain"/>
    <property type="match status" value="1"/>
</dbReference>
<comment type="caution">
    <text evidence="2">Lacks conserved residue(s) required for the propagation of feature annotation.</text>
</comment>
<organism evidence="5 6">
    <name type="scientific">Porites evermanni</name>
    <dbReference type="NCBI Taxonomy" id="104178"/>
    <lineage>
        <taxon>Eukaryota</taxon>
        <taxon>Metazoa</taxon>
        <taxon>Cnidaria</taxon>
        <taxon>Anthozoa</taxon>
        <taxon>Hexacorallia</taxon>
        <taxon>Scleractinia</taxon>
        <taxon>Fungiina</taxon>
        <taxon>Poritidae</taxon>
        <taxon>Porites</taxon>
    </lineage>
</organism>
<evidence type="ECO:0000256" key="2">
    <source>
        <dbReference type="PROSITE-ProRule" id="PRU00059"/>
    </source>
</evidence>
<dbReference type="EMBL" id="CALNXI010000568">
    <property type="protein sequence ID" value="CAH3029379.1"/>
    <property type="molecule type" value="Genomic_DNA"/>
</dbReference>
<accession>A0ABN8MI63</accession>
<dbReference type="PANTHER" id="PTHR24255:SF10">
    <property type="entry name" value="MANNAN-BINDING LECTIN SERINE PROTEASE 2"/>
    <property type="match status" value="1"/>
</dbReference>
<dbReference type="PANTHER" id="PTHR24255">
    <property type="entry name" value="COMPLEMENT COMPONENT 1, S SUBCOMPONENT-RELATED"/>
    <property type="match status" value="1"/>
</dbReference>
<dbReference type="CDD" id="cd00041">
    <property type="entry name" value="CUB"/>
    <property type="match status" value="1"/>
</dbReference>
<dbReference type="PROSITE" id="PS01180">
    <property type="entry name" value="CUB"/>
    <property type="match status" value="1"/>
</dbReference>
<dbReference type="InterPro" id="IPR000859">
    <property type="entry name" value="CUB_dom"/>
</dbReference>
<comment type="caution">
    <text evidence="5">The sequence shown here is derived from an EMBL/GenBank/DDBJ whole genome shotgun (WGS) entry which is preliminary data.</text>
</comment>
<dbReference type="SMART" id="SM00042">
    <property type="entry name" value="CUB"/>
    <property type="match status" value="1"/>
</dbReference>
<feature type="domain" description="CUB" evidence="4">
    <location>
        <begin position="147"/>
        <end position="214"/>
    </location>
</feature>
<dbReference type="InterPro" id="IPR035914">
    <property type="entry name" value="Sperma_CUB_dom_sf"/>
</dbReference>
<evidence type="ECO:0000256" key="1">
    <source>
        <dbReference type="ARBA" id="ARBA00023157"/>
    </source>
</evidence>
<keyword evidence="1" id="KW-1015">Disulfide bond</keyword>
<proteinExistence type="predicted"/>
<dbReference type="Gene3D" id="2.10.60.10">
    <property type="entry name" value="CD59"/>
    <property type="match status" value="1"/>
</dbReference>
<gene>
    <name evidence="5" type="ORF">PEVE_00036020</name>
</gene>
<feature type="compositionally biased region" description="Acidic residues" evidence="3">
    <location>
        <begin position="248"/>
        <end position="259"/>
    </location>
</feature>
<name>A0ABN8MI63_9CNID</name>
<keyword evidence="6" id="KW-1185">Reference proteome</keyword>
<feature type="region of interest" description="Disordered" evidence="3">
    <location>
        <begin position="1"/>
        <end position="27"/>
    </location>
</feature>
<dbReference type="SUPFAM" id="SSF57302">
    <property type="entry name" value="Snake toxin-like"/>
    <property type="match status" value="1"/>
</dbReference>
<evidence type="ECO:0000259" key="4">
    <source>
        <dbReference type="PROSITE" id="PS01180"/>
    </source>
</evidence>
<sequence length="371" mass="41494">MANSQSARVPFLNWGNDSPLEHQEQNPPPGPLNCSSCAAFSEQSCIAMQTVEQCPAPSPGQEDLVCFTQQASDSNTNQTFFTRGCILPSLCDLVCSSFNNSRGGAIESCSTVCCNTRLCNAGSLPTTQAPTTMVPSTTVQPTTPLACGGELMGKSGTFKSPNFANNYPNNVTCVWTIIPPNRTVLSIVFFQLGCGDFVEIFVGGRLEWRLTGRMLRMKCSRFGDEGEQFSNDEDLNDLISGIDRYDDNGDDNSDYDDEDIDRKIDYEQSEVYNEDDTDANDNDDNNDVYNENDVEDEENDQLENGEYLADANPWSGRKWRRMRGSRRRVRRLRRRLQVLRIRGGQEVRIVFSSNGNGTMRGFKASYVVRRK</sequence>
<evidence type="ECO:0000313" key="6">
    <source>
        <dbReference type="Proteomes" id="UP001159427"/>
    </source>
</evidence>